<protein>
    <submittedName>
        <fullName evidence="2">ABC transporter permease</fullName>
    </submittedName>
</protein>
<reference evidence="2 3" key="1">
    <citation type="submission" date="2022-10" db="EMBL/GenBank/DDBJ databases">
        <title>Weissella fermenti sp. nov., isolated from fermented cabbage.</title>
        <authorList>
            <person name="Lee J.K."/>
            <person name="Baek J.H."/>
            <person name="Choi D.G."/>
            <person name="Kim J.M."/>
            <person name="Jeon C.O."/>
        </authorList>
    </citation>
    <scope>NUCLEOTIDE SEQUENCE [LARGE SCALE GENOMIC DNA]</scope>
    <source>
        <strain evidence="2 3">KACC 18534</strain>
    </source>
</reference>
<evidence type="ECO:0000256" key="1">
    <source>
        <dbReference type="SAM" id="Phobius"/>
    </source>
</evidence>
<feature type="transmembrane region" description="Helical" evidence="1">
    <location>
        <begin position="106"/>
        <end position="126"/>
    </location>
</feature>
<dbReference type="Proteomes" id="UP001526225">
    <property type="component" value="Unassembled WGS sequence"/>
</dbReference>
<comment type="caution">
    <text evidence="2">The sequence shown here is derived from an EMBL/GenBank/DDBJ whole genome shotgun (WGS) entry which is preliminary data.</text>
</comment>
<dbReference type="EMBL" id="JAOZFE010000003">
    <property type="protein sequence ID" value="MCW0953164.1"/>
    <property type="molecule type" value="Genomic_DNA"/>
</dbReference>
<feature type="transmembrane region" description="Helical" evidence="1">
    <location>
        <begin position="303"/>
        <end position="323"/>
    </location>
</feature>
<proteinExistence type="predicted"/>
<keyword evidence="1" id="KW-0812">Transmembrane</keyword>
<name>A0ABT3E430_9LACO</name>
<dbReference type="RefSeq" id="WP_213409587.1">
    <property type="nucleotide sequence ID" value="NZ_CP074441.1"/>
</dbReference>
<feature type="transmembrane region" description="Helical" evidence="1">
    <location>
        <begin position="238"/>
        <end position="259"/>
    </location>
</feature>
<feature type="transmembrane region" description="Helical" evidence="1">
    <location>
        <begin position="55"/>
        <end position="72"/>
    </location>
</feature>
<feature type="transmembrane region" description="Helical" evidence="1">
    <location>
        <begin position="329"/>
        <end position="348"/>
    </location>
</feature>
<keyword evidence="1" id="KW-1133">Transmembrane helix</keyword>
<feature type="transmembrane region" description="Helical" evidence="1">
    <location>
        <begin position="132"/>
        <end position="155"/>
    </location>
</feature>
<evidence type="ECO:0000313" key="3">
    <source>
        <dbReference type="Proteomes" id="UP001526225"/>
    </source>
</evidence>
<keyword evidence="1" id="KW-0472">Membrane</keyword>
<sequence>MAGKLFKERWQRQWQQFSKYLRYVFNDHAILALIFLMGAGLVSYQKFLSSMQVTLLNQFVITGLTLLTGMILSRPATFVKEEDAIYFLGNEGDLRQLRYFGLMYSLAIRTVIQLIILLVLFPVVWLQLHMHIGWLISVVIGSVALALANMTWLYVRAGRFEQYTESDLLNWRRIASLETKRVQKIVHVFSWFVDIPEQKATVKPNRWSDWMIRHWPNGRGLTALYITSFFRTNDYLQLWGTMTVLGGVLLVTLQGWLLIGTLMGLMYVFLIQILPIMLAYQQRVFDHLIPVTMQQRQRAFHQVAGPLMGMMLFLWLMMGLIAGLTIKSILMIEFGLVLWAIALVFLYSDRKAENMFKRR</sequence>
<feature type="transmembrane region" description="Helical" evidence="1">
    <location>
        <begin position="265"/>
        <end position="282"/>
    </location>
</feature>
<keyword evidence="3" id="KW-1185">Reference proteome</keyword>
<feature type="transmembrane region" description="Helical" evidence="1">
    <location>
        <begin position="20"/>
        <end position="43"/>
    </location>
</feature>
<dbReference type="Pfam" id="PF05975">
    <property type="entry name" value="EcsB"/>
    <property type="match status" value="2"/>
</dbReference>
<accession>A0ABT3E430</accession>
<evidence type="ECO:0000313" key="2">
    <source>
        <dbReference type="EMBL" id="MCW0953164.1"/>
    </source>
</evidence>
<organism evidence="2 3">
    <name type="scientific">Weissella ceti</name>
    <dbReference type="NCBI Taxonomy" id="759620"/>
    <lineage>
        <taxon>Bacteria</taxon>
        <taxon>Bacillati</taxon>
        <taxon>Bacillota</taxon>
        <taxon>Bacilli</taxon>
        <taxon>Lactobacillales</taxon>
        <taxon>Lactobacillaceae</taxon>
        <taxon>Weissella</taxon>
    </lineage>
</organism>
<gene>
    <name evidence="2" type="ORF">OIT44_03635</name>
</gene>
<dbReference type="InterPro" id="IPR010288">
    <property type="entry name" value="EcsB_ABC"/>
</dbReference>